<protein>
    <submittedName>
        <fullName evidence="9">PTS system, mannose-specific IIA component</fullName>
    </submittedName>
</protein>
<dbReference type="GO" id="GO:0016301">
    <property type="term" value="F:kinase activity"/>
    <property type="evidence" value="ECO:0007669"/>
    <property type="project" value="UniProtKB-KW"/>
</dbReference>
<dbReference type="CDD" id="cd00006">
    <property type="entry name" value="PTS_IIA_man"/>
    <property type="match status" value="1"/>
</dbReference>
<keyword evidence="2" id="KW-0813">Transport</keyword>
<dbReference type="PANTHER" id="PTHR33799:SF1">
    <property type="entry name" value="PTS SYSTEM MANNOSE-SPECIFIC EIIAB COMPONENT-RELATED"/>
    <property type="match status" value="1"/>
</dbReference>
<dbReference type="InterPro" id="IPR051471">
    <property type="entry name" value="Bacterial_PTS_sugar_comp"/>
</dbReference>
<keyword evidence="4" id="KW-0762">Sugar transport</keyword>
<comment type="caution">
    <text evidence="9">The sequence shown here is derived from an EMBL/GenBank/DDBJ whole genome shotgun (WGS) entry which is preliminary data.</text>
</comment>
<dbReference type="SUPFAM" id="SSF53062">
    <property type="entry name" value="PTS system fructose IIA component-like"/>
    <property type="match status" value="1"/>
</dbReference>
<feature type="domain" description="PTS EIIA type-4" evidence="8">
    <location>
        <begin position="1"/>
        <end position="123"/>
    </location>
</feature>
<evidence type="ECO:0000256" key="4">
    <source>
        <dbReference type="ARBA" id="ARBA00022597"/>
    </source>
</evidence>
<evidence type="ECO:0000256" key="6">
    <source>
        <dbReference type="ARBA" id="ARBA00022683"/>
    </source>
</evidence>
<keyword evidence="5" id="KW-0808">Transferase</keyword>
<organism evidence="9 10">
    <name type="scientific">Sulfuriferula multivorans</name>
    <dbReference type="NCBI Taxonomy" id="1559896"/>
    <lineage>
        <taxon>Bacteria</taxon>
        <taxon>Pseudomonadati</taxon>
        <taxon>Pseudomonadota</taxon>
        <taxon>Betaproteobacteria</taxon>
        <taxon>Nitrosomonadales</taxon>
        <taxon>Sulfuricellaceae</taxon>
        <taxon>Sulfuriferula</taxon>
    </lineage>
</organism>
<evidence type="ECO:0000259" key="8">
    <source>
        <dbReference type="PROSITE" id="PS51096"/>
    </source>
</evidence>
<dbReference type="PROSITE" id="PS51096">
    <property type="entry name" value="PTS_EIIA_TYPE_4"/>
    <property type="match status" value="1"/>
</dbReference>
<keyword evidence="6" id="KW-0598">Phosphotransferase system</keyword>
<keyword evidence="7" id="KW-0418">Kinase</keyword>
<sequence>MIGILIVAHGSLGESLIQCATHVMGERPPYLTPLNVMDCPDIMAMTAKAQQMIDELDQGDGVLMLSDIYGATPCNTACRLLYPGRVEGIAGVNLPMLIRALTYRHEPLDKLVIKALSGGHEGILHISPELCDAATGR</sequence>
<reference evidence="9 10" key="1">
    <citation type="journal article" date="2019" name="Front. Microbiol.">
        <title>Genomes of Neutrophilic Sulfur-Oxidizing Chemolithoautotrophs Representing 9 Proteobacterial Species From 8 Genera.</title>
        <authorList>
            <person name="Watanabe T."/>
            <person name="Kojima H."/>
            <person name="Umezawa K."/>
            <person name="Hori C."/>
            <person name="Takasuka T.E."/>
            <person name="Kato Y."/>
            <person name="Fukui M."/>
        </authorList>
    </citation>
    <scope>NUCLEOTIDE SEQUENCE [LARGE SCALE GENOMIC DNA]</scope>
    <source>
        <strain evidence="9 10">TTN</strain>
    </source>
</reference>
<dbReference type="Gene3D" id="3.40.50.510">
    <property type="entry name" value="Phosphotransferase system, mannose-type IIA component"/>
    <property type="match status" value="1"/>
</dbReference>
<dbReference type="Proteomes" id="UP000286806">
    <property type="component" value="Unassembled WGS sequence"/>
</dbReference>
<evidence type="ECO:0000313" key="10">
    <source>
        <dbReference type="Proteomes" id="UP000286806"/>
    </source>
</evidence>
<dbReference type="OrthoDB" id="8795346at2"/>
<dbReference type="GO" id="GO:0009401">
    <property type="term" value="P:phosphoenolpyruvate-dependent sugar phosphotransferase system"/>
    <property type="evidence" value="ECO:0007669"/>
    <property type="project" value="UniProtKB-KW"/>
</dbReference>
<name>A0A401JH58_9PROT</name>
<dbReference type="InterPro" id="IPR036662">
    <property type="entry name" value="PTS_EIIA_man-typ_sf"/>
</dbReference>
<evidence type="ECO:0000256" key="3">
    <source>
        <dbReference type="ARBA" id="ARBA00022490"/>
    </source>
</evidence>
<dbReference type="GO" id="GO:0005737">
    <property type="term" value="C:cytoplasm"/>
    <property type="evidence" value="ECO:0007669"/>
    <property type="project" value="UniProtKB-SubCell"/>
</dbReference>
<keyword evidence="10" id="KW-1185">Reference proteome</keyword>
<dbReference type="Pfam" id="PF03610">
    <property type="entry name" value="EIIA-man"/>
    <property type="match status" value="1"/>
</dbReference>
<accession>A0A401JH58</accession>
<evidence type="ECO:0000256" key="1">
    <source>
        <dbReference type="ARBA" id="ARBA00004496"/>
    </source>
</evidence>
<proteinExistence type="predicted"/>
<evidence type="ECO:0000256" key="7">
    <source>
        <dbReference type="ARBA" id="ARBA00022777"/>
    </source>
</evidence>
<evidence type="ECO:0000256" key="2">
    <source>
        <dbReference type="ARBA" id="ARBA00022448"/>
    </source>
</evidence>
<gene>
    <name evidence="9" type="ORF">SFMTTN_3164</name>
</gene>
<dbReference type="EMBL" id="BGOW01000038">
    <property type="protein sequence ID" value="GBL47329.1"/>
    <property type="molecule type" value="Genomic_DNA"/>
</dbReference>
<dbReference type="PANTHER" id="PTHR33799">
    <property type="entry name" value="PTS PERMEASE-RELATED-RELATED"/>
    <property type="match status" value="1"/>
</dbReference>
<evidence type="ECO:0000256" key="5">
    <source>
        <dbReference type="ARBA" id="ARBA00022679"/>
    </source>
</evidence>
<comment type="subcellular location">
    <subcellularLocation>
        <location evidence="1">Cytoplasm</location>
    </subcellularLocation>
</comment>
<dbReference type="RefSeq" id="WP_124706085.1">
    <property type="nucleotide sequence ID" value="NZ_BGOW01000038.1"/>
</dbReference>
<evidence type="ECO:0000313" key="9">
    <source>
        <dbReference type="EMBL" id="GBL47329.1"/>
    </source>
</evidence>
<dbReference type="GO" id="GO:0016020">
    <property type="term" value="C:membrane"/>
    <property type="evidence" value="ECO:0007669"/>
    <property type="project" value="InterPro"/>
</dbReference>
<dbReference type="InterPro" id="IPR033887">
    <property type="entry name" value="PTS_IIA_man"/>
</dbReference>
<dbReference type="InterPro" id="IPR004701">
    <property type="entry name" value="PTS_EIIA_man-typ"/>
</dbReference>
<keyword evidence="3" id="KW-0963">Cytoplasm</keyword>
<dbReference type="AlphaFoldDB" id="A0A401JH58"/>